<dbReference type="RefSeq" id="XP_031934780.1">
    <property type="nucleotide sequence ID" value="XM_032089075.1"/>
</dbReference>
<protein>
    <submittedName>
        <fullName evidence="1">Uncharacterized protein</fullName>
    </submittedName>
</protein>
<reference evidence="1 2" key="1">
    <citation type="submission" date="2019-04" db="EMBL/GenBank/DDBJ databases">
        <authorList>
            <consortium name="DOE Joint Genome Institute"/>
            <person name="Mondo S."/>
            <person name="Kjaerbolling I."/>
            <person name="Vesth T."/>
            <person name="Frisvad J.C."/>
            <person name="Nybo J.L."/>
            <person name="Theobald S."/>
            <person name="Kildgaard S."/>
            <person name="Isbrandt T."/>
            <person name="Kuo A."/>
            <person name="Sato A."/>
            <person name="Lyhne E.K."/>
            <person name="Kogle M.E."/>
            <person name="Wiebenga A."/>
            <person name="Kun R.S."/>
            <person name="Lubbers R.J."/>
            <person name="Makela M.R."/>
            <person name="Barry K."/>
            <person name="Chovatia M."/>
            <person name="Clum A."/>
            <person name="Daum C."/>
            <person name="Haridas S."/>
            <person name="He G."/>
            <person name="LaButti K."/>
            <person name="Lipzen A."/>
            <person name="Riley R."/>
            <person name="Salamov A."/>
            <person name="Simmons B.A."/>
            <person name="Magnuson J.K."/>
            <person name="Henrissat B."/>
            <person name="Mortensen U.H."/>
            <person name="Larsen T.O."/>
            <person name="Devries R.P."/>
            <person name="Grigoriev I.V."/>
            <person name="Machida M."/>
            <person name="Baker S.E."/>
            <person name="Andersen M.R."/>
            <person name="Cantor M.N."/>
            <person name="Hua S.X."/>
        </authorList>
    </citation>
    <scope>NUCLEOTIDE SEQUENCE [LARGE SCALE GENOMIC DNA]</scope>
    <source>
        <strain evidence="1 2">CBS 119388</strain>
    </source>
</reference>
<organism evidence="1 2">
    <name type="scientific">Aspergillus pseudonomiae</name>
    <dbReference type="NCBI Taxonomy" id="1506151"/>
    <lineage>
        <taxon>Eukaryota</taxon>
        <taxon>Fungi</taxon>
        <taxon>Dikarya</taxon>
        <taxon>Ascomycota</taxon>
        <taxon>Pezizomycotina</taxon>
        <taxon>Eurotiomycetes</taxon>
        <taxon>Eurotiomycetidae</taxon>
        <taxon>Eurotiales</taxon>
        <taxon>Aspergillaceae</taxon>
        <taxon>Aspergillus</taxon>
        <taxon>Aspergillus subgen. Circumdati</taxon>
    </lineage>
</organism>
<gene>
    <name evidence="1" type="ORF">BDV37DRAFT_291977</name>
</gene>
<dbReference type="EMBL" id="ML736894">
    <property type="protein sequence ID" value="KAE8397461.1"/>
    <property type="molecule type" value="Genomic_DNA"/>
</dbReference>
<keyword evidence="2" id="KW-1185">Reference proteome</keyword>
<evidence type="ECO:0000313" key="1">
    <source>
        <dbReference type="EMBL" id="KAE8397461.1"/>
    </source>
</evidence>
<proteinExistence type="predicted"/>
<dbReference type="OrthoDB" id="4498459at2759"/>
<evidence type="ECO:0000313" key="2">
    <source>
        <dbReference type="Proteomes" id="UP000325579"/>
    </source>
</evidence>
<dbReference type="GeneID" id="43673766"/>
<dbReference type="Proteomes" id="UP000325579">
    <property type="component" value="Unassembled WGS sequence"/>
</dbReference>
<accession>A0A5N7CTC9</accession>
<sequence>MDSCTSSPTALCLGVAVDHRIRSLFRPIRARTQASMPGDPADAQLLKSLADRRTDRYISKHEIDITLELFGPQATGGITVVLQQPWRFHPYWKGIEAVVGACPTFSAVDEAFSAASCGTISIGSSTLSIIDSLPFVRPQDNLSSWDRWIIRNATSDVIITKDPDVVLCMWRQAKNNELGPMSEFRSLGIGHDFDQPTLCLRPGSVAERVNSFHPSFAINFNPYNSCFRQLLLLNVAKACRIYEGTWREEEWMDSLKERCKEEAKTETSIPPYCYFNKQSLLIFVRPP</sequence>
<name>A0A5N7CTC9_9EURO</name>
<dbReference type="AlphaFoldDB" id="A0A5N7CTC9"/>